<organism evidence="2">
    <name type="scientific">hydrothermal vent metagenome</name>
    <dbReference type="NCBI Taxonomy" id="652676"/>
    <lineage>
        <taxon>unclassified sequences</taxon>
        <taxon>metagenomes</taxon>
        <taxon>ecological metagenomes</taxon>
    </lineage>
</organism>
<accession>A0A3B1AAR9</accession>
<dbReference type="Pfam" id="PF00665">
    <property type="entry name" value="rve"/>
    <property type="match status" value="1"/>
</dbReference>
<dbReference type="GO" id="GO:0003676">
    <property type="term" value="F:nucleic acid binding"/>
    <property type="evidence" value="ECO:0007669"/>
    <property type="project" value="InterPro"/>
</dbReference>
<dbReference type="GO" id="GO:0015074">
    <property type="term" value="P:DNA integration"/>
    <property type="evidence" value="ECO:0007669"/>
    <property type="project" value="InterPro"/>
</dbReference>
<dbReference type="InterPro" id="IPR001584">
    <property type="entry name" value="Integrase_cat-core"/>
</dbReference>
<dbReference type="Pfam" id="PF13333">
    <property type="entry name" value="rve_2"/>
    <property type="match status" value="1"/>
</dbReference>
<proteinExistence type="predicted"/>
<sequence>MCAWLDVSPAGYYKWRDRGMSQREYKKQLVRSAVIDIFPQFYKRYGAPRITEELNALGISCSVNHVAQIMQAEGMKARNGKDFKYTPSANASSNVADNILNRNFKATKPDEKWVSDITYIDVDGEWMHLAVVLDLFSRQIVGWAVDETMTTQLILDAFNMAVARRKVTPGLILHSDRGVQYRAGEYRQALLEHEITPSMSRKGNCWDNAVMESFFGRLKVELIYAEDYKTLNETYRGLFEYIEVFYNRVRRHSSLGYQSPTKFEEDYYAQCA</sequence>
<dbReference type="PANTHER" id="PTHR46889:SF4">
    <property type="entry name" value="TRANSPOSASE INSO FOR INSERTION SEQUENCE ELEMENT IS911B-RELATED"/>
    <property type="match status" value="1"/>
</dbReference>
<dbReference type="EMBL" id="UOFR01000043">
    <property type="protein sequence ID" value="VAW97133.1"/>
    <property type="molecule type" value="Genomic_DNA"/>
</dbReference>
<name>A0A3B1AAR9_9ZZZZ</name>
<dbReference type="AlphaFoldDB" id="A0A3B1AAR9"/>
<dbReference type="PROSITE" id="PS50994">
    <property type="entry name" value="INTEGRASE"/>
    <property type="match status" value="1"/>
</dbReference>
<dbReference type="Gene3D" id="3.30.420.10">
    <property type="entry name" value="Ribonuclease H-like superfamily/Ribonuclease H"/>
    <property type="match status" value="1"/>
</dbReference>
<evidence type="ECO:0000313" key="2">
    <source>
        <dbReference type="EMBL" id="VAW97133.1"/>
    </source>
</evidence>
<dbReference type="InterPro" id="IPR012337">
    <property type="entry name" value="RNaseH-like_sf"/>
</dbReference>
<feature type="domain" description="Integrase catalytic" evidence="1">
    <location>
        <begin position="105"/>
        <end position="268"/>
    </location>
</feature>
<dbReference type="PANTHER" id="PTHR46889">
    <property type="entry name" value="TRANSPOSASE INSF FOR INSERTION SEQUENCE IS3B-RELATED"/>
    <property type="match status" value="1"/>
</dbReference>
<dbReference type="InterPro" id="IPR025948">
    <property type="entry name" value="HTH-like_dom"/>
</dbReference>
<gene>
    <name evidence="2" type="ORF">MNBD_GAMMA21-864</name>
</gene>
<dbReference type="InterPro" id="IPR050900">
    <property type="entry name" value="Transposase_IS3/IS150/IS904"/>
</dbReference>
<evidence type="ECO:0000259" key="1">
    <source>
        <dbReference type="PROSITE" id="PS50994"/>
    </source>
</evidence>
<dbReference type="InterPro" id="IPR048020">
    <property type="entry name" value="Transpos_IS3"/>
</dbReference>
<dbReference type="InterPro" id="IPR036397">
    <property type="entry name" value="RNaseH_sf"/>
</dbReference>
<dbReference type="SUPFAM" id="SSF53098">
    <property type="entry name" value="Ribonuclease H-like"/>
    <property type="match status" value="1"/>
</dbReference>
<protein>
    <submittedName>
        <fullName evidence="2">Mobile element protein</fullName>
    </submittedName>
</protein>
<dbReference type="NCBIfam" id="NF033516">
    <property type="entry name" value="transpos_IS3"/>
    <property type="match status" value="1"/>
</dbReference>
<reference evidence="2" key="1">
    <citation type="submission" date="2018-06" db="EMBL/GenBank/DDBJ databases">
        <authorList>
            <person name="Zhirakovskaya E."/>
        </authorList>
    </citation>
    <scope>NUCLEOTIDE SEQUENCE</scope>
</reference>
<dbReference type="Pfam" id="PF13276">
    <property type="entry name" value="HTH_21"/>
    <property type="match status" value="1"/>
</dbReference>